<dbReference type="SUPFAM" id="SSF52317">
    <property type="entry name" value="Class I glutamine amidotransferase-like"/>
    <property type="match status" value="1"/>
</dbReference>
<dbReference type="AlphaFoldDB" id="A0A3D8PWY8"/>
<dbReference type="SUPFAM" id="SSF102588">
    <property type="entry name" value="LmbE-like"/>
    <property type="match status" value="1"/>
</dbReference>
<name>A0A3D8PWY8_9BACI</name>
<dbReference type="InterPro" id="IPR018905">
    <property type="entry name" value="A-galactase_NEW3"/>
</dbReference>
<dbReference type="Gene3D" id="3.40.50.880">
    <property type="match status" value="1"/>
</dbReference>
<organism evidence="4 5">
    <name type="scientific">Oceanobacillus chungangensis</name>
    <dbReference type="NCBI Taxonomy" id="1229152"/>
    <lineage>
        <taxon>Bacteria</taxon>
        <taxon>Bacillati</taxon>
        <taxon>Bacillota</taxon>
        <taxon>Bacilli</taxon>
        <taxon>Bacillales</taxon>
        <taxon>Bacillaceae</taxon>
        <taxon>Oceanobacillus</taxon>
    </lineage>
</organism>
<dbReference type="InterPro" id="IPR029062">
    <property type="entry name" value="Class_I_gatase-like"/>
</dbReference>
<dbReference type="InterPro" id="IPR013783">
    <property type="entry name" value="Ig-like_fold"/>
</dbReference>
<dbReference type="Pfam" id="PF10633">
    <property type="entry name" value="NPCBM_assoc"/>
    <property type="match status" value="1"/>
</dbReference>
<protein>
    <recommendedName>
        <fullName evidence="3">Alpha-galactosidase NEW3 domain-containing protein</fullName>
    </recommendedName>
</protein>
<proteinExistence type="predicted"/>
<keyword evidence="5" id="KW-1185">Reference proteome</keyword>
<evidence type="ECO:0000313" key="4">
    <source>
        <dbReference type="EMBL" id="RDW20613.1"/>
    </source>
</evidence>
<dbReference type="Proteomes" id="UP000256520">
    <property type="component" value="Unassembled WGS sequence"/>
</dbReference>
<evidence type="ECO:0000313" key="5">
    <source>
        <dbReference type="Proteomes" id="UP000256520"/>
    </source>
</evidence>
<evidence type="ECO:0000256" key="2">
    <source>
        <dbReference type="SAM" id="SignalP"/>
    </source>
</evidence>
<reference evidence="5" key="1">
    <citation type="submission" date="2017-11" db="EMBL/GenBank/DDBJ databases">
        <authorList>
            <person name="Zhu W."/>
        </authorList>
    </citation>
    <scope>NUCLEOTIDE SEQUENCE [LARGE SCALE GENOMIC DNA]</scope>
    <source>
        <strain evidence="5">CAU 1051</strain>
    </source>
</reference>
<comment type="caution">
    <text evidence="4">The sequence shown here is derived from an EMBL/GenBank/DDBJ whole genome shotgun (WGS) entry which is preliminary data.</text>
</comment>
<accession>A0A3D8PWY8</accession>
<feature type="signal peptide" evidence="2">
    <location>
        <begin position="1"/>
        <end position="22"/>
    </location>
</feature>
<dbReference type="InterPro" id="IPR024078">
    <property type="entry name" value="LmbE-like_dom_sf"/>
</dbReference>
<sequence length="831" mass="93299">MKKIIYLLLIVLLIATVSPALGQAKDEPDVDLWNAVKPLETTVTFLNTGAHPDDERSDFLAYLSRGLGVKTSSLIANRGEGGQNEIGTELGNALGIIRSNEMIEAAEITGVKAYHLSETTSDTIYDFGFSKSPEETLDKWGEEVTYERLIKFIRTYQPDIVMPSFRDVDTQHGHHRTISILSERAFEDAADPTVFTEQLENGLSTWQVKKLYLPAESAETATTSIEIGDYDPIYDMSYPQLGEASRYMHKSQGMGNDIPIAPRQVHLELIDSVASTENPDLFAGIPYDFNDWGKIVPKNDLRVQLKKLQKDLNSIIEQYPNRDAIQPKSQKALKDVQRIIKKTKAANLDVSLKKDLLHKLELKEEQLEELSFVSSSLSVETTIESNVLTNGEQTKVTVKLTNNGKSKIQNLEATLLTPEYFQHGGGSKINQLKPNESKTLTFDVTVPSESDFYQPYDDAVIQTNITFKQKGYETSKIIDFDNTVSVLPELSVTPEPVNITINTADVQETVPVQVKVKNYFAGEKDATVSLNLPAGWTSEPSQQELTFTDRFEEKQVAFVLHPPKNVNEGTFSIAANAISDGKTYDTTVQEIKYDHIDDSYLLYPATINGVAFELLKPANLKVGYIESGFDMVADYLANAGFDITKLTEEDLSSADLSHYDTIVTGIRANLSRTDLVQNNNRLLEYVENGGHLVVQYHKPGDNWDKVKTPAYPLEIGNPSIKWRVTDENATVTVTQPEHKLFNYPNKITDNDWDNWVQERGLYYPMNWDNRYETFVSMADPGEDPFTGGILMAEYGEGTYLYTNLVFYRQIDNQVPGGYRIFTNLISYGANE</sequence>
<dbReference type="InterPro" id="IPR003737">
    <property type="entry name" value="GlcNAc_PI_deacetylase-related"/>
</dbReference>
<comment type="cofactor">
    <cofactor evidence="1">
        <name>Zn(2+)</name>
        <dbReference type="ChEBI" id="CHEBI:29105"/>
    </cofactor>
</comment>
<dbReference type="Gene3D" id="3.40.50.10320">
    <property type="entry name" value="LmbE-like"/>
    <property type="match status" value="1"/>
</dbReference>
<dbReference type="Pfam" id="PF02585">
    <property type="entry name" value="PIG-L"/>
    <property type="match status" value="1"/>
</dbReference>
<dbReference type="OrthoDB" id="9759749at2"/>
<feature type="chain" id="PRO_5038772059" description="Alpha-galactosidase NEW3 domain-containing protein" evidence="2">
    <location>
        <begin position="23"/>
        <end position="831"/>
    </location>
</feature>
<dbReference type="EMBL" id="PIOD01000005">
    <property type="protein sequence ID" value="RDW20613.1"/>
    <property type="molecule type" value="Genomic_DNA"/>
</dbReference>
<feature type="domain" description="Alpha-galactosidase NEW3" evidence="3">
    <location>
        <begin position="389"/>
        <end position="450"/>
    </location>
</feature>
<dbReference type="RefSeq" id="WP_115748725.1">
    <property type="nucleotide sequence ID" value="NZ_PIOD01000005.1"/>
</dbReference>
<evidence type="ECO:0000256" key="1">
    <source>
        <dbReference type="ARBA" id="ARBA00001947"/>
    </source>
</evidence>
<gene>
    <name evidence="4" type="ORF">CWR45_05095</name>
</gene>
<dbReference type="Gene3D" id="2.60.40.10">
    <property type="entry name" value="Immunoglobulins"/>
    <property type="match status" value="1"/>
</dbReference>
<keyword evidence="2" id="KW-0732">Signal</keyword>
<evidence type="ECO:0000259" key="3">
    <source>
        <dbReference type="Pfam" id="PF10633"/>
    </source>
</evidence>